<dbReference type="AlphaFoldDB" id="A0A517QQC4"/>
<reference evidence="1 2" key="1">
    <citation type="submission" date="2019-02" db="EMBL/GenBank/DDBJ databases">
        <title>Deep-cultivation of Planctomycetes and their phenomic and genomic characterization uncovers novel biology.</title>
        <authorList>
            <person name="Wiegand S."/>
            <person name="Jogler M."/>
            <person name="Boedeker C."/>
            <person name="Pinto D."/>
            <person name="Vollmers J."/>
            <person name="Rivas-Marin E."/>
            <person name="Kohn T."/>
            <person name="Peeters S.H."/>
            <person name="Heuer A."/>
            <person name="Rast P."/>
            <person name="Oberbeckmann S."/>
            <person name="Bunk B."/>
            <person name="Jeske O."/>
            <person name="Meyerdierks A."/>
            <person name="Storesund J.E."/>
            <person name="Kallscheuer N."/>
            <person name="Luecker S."/>
            <person name="Lage O.M."/>
            <person name="Pohl T."/>
            <person name="Merkel B.J."/>
            <person name="Hornburger P."/>
            <person name="Mueller R.-W."/>
            <person name="Bruemmer F."/>
            <person name="Labrenz M."/>
            <person name="Spormann A.M."/>
            <person name="Op den Camp H."/>
            <person name="Overmann J."/>
            <person name="Amann R."/>
            <person name="Jetten M.S.M."/>
            <person name="Mascher T."/>
            <person name="Medema M.H."/>
            <person name="Devos D.P."/>
            <person name="Kaster A.-K."/>
            <person name="Ovreas L."/>
            <person name="Rohde M."/>
            <person name="Galperin M.Y."/>
            <person name="Jogler C."/>
        </authorList>
    </citation>
    <scope>NUCLEOTIDE SEQUENCE [LARGE SCALE GENOMIC DNA]</scope>
    <source>
        <strain evidence="1 2">Mal48</strain>
    </source>
</reference>
<evidence type="ECO:0000313" key="2">
    <source>
        <dbReference type="Proteomes" id="UP000315724"/>
    </source>
</evidence>
<protein>
    <submittedName>
        <fullName evidence="1">Uncharacterized protein</fullName>
    </submittedName>
</protein>
<gene>
    <name evidence="1" type="ORF">Mal48_30880</name>
</gene>
<keyword evidence="2" id="KW-1185">Reference proteome</keyword>
<sequence length="161" mass="17793">MSQLALLQKVDLEQFRVIDCPVTIIDLWNAVSLALAGRADGKVTGAASLNLKSQPEVLTNEFCEQLAEDLQNHVSIHLGESEYTITFECGNQHTPGLGGRSERIVRLMRDDAVVLASRQQLDYSTLSDDSEDTTTQRNDELILIDDADKLAEMTFALLARS</sequence>
<dbReference type="EMBL" id="CP036267">
    <property type="protein sequence ID" value="QDT33832.1"/>
    <property type="molecule type" value="Genomic_DNA"/>
</dbReference>
<dbReference type="KEGG" id="tpol:Mal48_30880"/>
<dbReference type="RefSeq" id="WP_145200775.1">
    <property type="nucleotide sequence ID" value="NZ_CP036267.1"/>
</dbReference>
<dbReference type="Proteomes" id="UP000315724">
    <property type="component" value="Chromosome"/>
</dbReference>
<proteinExistence type="predicted"/>
<accession>A0A517QQC4</accession>
<evidence type="ECO:0000313" key="1">
    <source>
        <dbReference type="EMBL" id="QDT33832.1"/>
    </source>
</evidence>
<organism evidence="1 2">
    <name type="scientific">Thalassoglobus polymorphus</name>
    <dbReference type="NCBI Taxonomy" id="2527994"/>
    <lineage>
        <taxon>Bacteria</taxon>
        <taxon>Pseudomonadati</taxon>
        <taxon>Planctomycetota</taxon>
        <taxon>Planctomycetia</taxon>
        <taxon>Planctomycetales</taxon>
        <taxon>Planctomycetaceae</taxon>
        <taxon>Thalassoglobus</taxon>
    </lineage>
</organism>
<name>A0A517QQC4_9PLAN</name>